<dbReference type="GO" id="GO:0046872">
    <property type="term" value="F:metal ion binding"/>
    <property type="evidence" value="ECO:0007669"/>
    <property type="project" value="UniProtKB-KW"/>
</dbReference>
<organism evidence="5 6">
    <name type="scientific">Brevibacterium aurantiacum</name>
    <dbReference type="NCBI Taxonomy" id="273384"/>
    <lineage>
        <taxon>Bacteria</taxon>
        <taxon>Bacillati</taxon>
        <taxon>Actinomycetota</taxon>
        <taxon>Actinomycetes</taxon>
        <taxon>Micrococcales</taxon>
        <taxon>Brevibacteriaceae</taxon>
        <taxon>Brevibacterium</taxon>
    </lineage>
</organism>
<feature type="compositionally biased region" description="Polar residues" evidence="4">
    <location>
        <begin position="1"/>
        <end position="26"/>
    </location>
</feature>
<evidence type="ECO:0000313" key="5">
    <source>
        <dbReference type="EMBL" id="AZT98901.1"/>
    </source>
</evidence>
<feature type="binding site" evidence="3">
    <location>
        <position position="118"/>
    </location>
    <ligand>
        <name>Zn(2+)</name>
        <dbReference type="ChEBI" id="CHEBI:29105"/>
        <label>1</label>
    </ligand>
</feature>
<dbReference type="InterPro" id="IPR010158">
    <property type="entry name" value="Amidase_Cbmase"/>
</dbReference>
<evidence type="ECO:0000313" key="6">
    <source>
        <dbReference type="Proteomes" id="UP000282731"/>
    </source>
</evidence>
<dbReference type="PIRSF" id="PIRSF001235">
    <property type="entry name" value="Amidase_carbamoylase"/>
    <property type="match status" value="1"/>
</dbReference>
<dbReference type="GO" id="GO:0016813">
    <property type="term" value="F:hydrolase activity, acting on carbon-nitrogen (but not peptide) bonds, in linear amidines"/>
    <property type="evidence" value="ECO:0007669"/>
    <property type="project" value="InterPro"/>
</dbReference>
<accession>A0A3Q9P0P7</accession>
<comment type="cofactor">
    <cofactor evidence="3">
        <name>Zn(2+)</name>
        <dbReference type="ChEBI" id="CHEBI:29105"/>
    </cofactor>
    <text evidence="3">Binds 2 Zn(2+) ions per subunit.</text>
</comment>
<dbReference type="AlphaFoldDB" id="A0A3Q9P0P7"/>
<reference evidence="5 6" key="2">
    <citation type="submission" date="2019-01" db="EMBL/GenBank/DDBJ databases">
        <title>Comparative genomic analysis of Brevibacterium aurantiacum sheds light on its evolution and its adaptation to smear-ripened cheeses.</title>
        <authorList>
            <person name="Moineau S."/>
        </authorList>
    </citation>
    <scope>NUCLEOTIDE SEQUENCE [LARGE SCALE GENOMIC DNA]</scope>
    <source>
        <strain evidence="5 6">SMQ-1420</strain>
    </source>
</reference>
<feature type="region of interest" description="Disordered" evidence="4">
    <location>
        <begin position="1"/>
        <end position="30"/>
    </location>
</feature>
<keyword evidence="3" id="KW-0862">Zinc</keyword>
<feature type="binding site" evidence="3">
    <location>
        <position position="157"/>
    </location>
    <ligand>
        <name>Zn(2+)</name>
        <dbReference type="ChEBI" id="CHEBI:29105"/>
        <label>2</label>
    </ligand>
</feature>
<dbReference type="InterPro" id="IPR036264">
    <property type="entry name" value="Bact_exopeptidase_dim_dom"/>
</dbReference>
<evidence type="ECO:0000256" key="3">
    <source>
        <dbReference type="PIRSR" id="PIRSR001235-1"/>
    </source>
</evidence>
<evidence type="ECO:0000256" key="2">
    <source>
        <dbReference type="ARBA" id="ARBA00022801"/>
    </source>
</evidence>
<name>A0A3Q9P0P7_BREAU</name>
<dbReference type="NCBIfam" id="TIGR01879">
    <property type="entry name" value="hydantase"/>
    <property type="match status" value="1"/>
</dbReference>
<keyword evidence="2 5" id="KW-0378">Hydrolase</keyword>
<dbReference type="Gene3D" id="3.40.630.10">
    <property type="entry name" value="Zn peptidases"/>
    <property type="match status" value="1"/>
</dbReference>
<reference evidence="5 6" key="1">
    <citation type="submission" date="2017-12" db="EMBL/GenBank/DDBJ databases">
        <authorList>
            <person name="Levesque S."/>
        </authorList>
    </citation>
    <scope>NUCLEOTIDE SEQUENCE [LARGE SCALE GENOMIC DNA]</scope>
    <source>
        <strain evidence="5 6">SMQ-1420</strain>
    </source>
</reference>
<dbReference type="CDD" id="cd03884">
    <property type="entry name" value="M20_bAS"/>
    <property type="match status" value="1"/>
</dbReference>
<feature type="binding site" evidence="3">
    <location>
        <position position="216"/>
    </location>
    <ligand>
        <name>Zn(2+)</name>
        <dbReference type="ChEBI" id="CHEBI:29105"/>
        <label>1</label>
    </ligand>
</feature>
<sequence length="440" mass="46843">MTQTPHPQTPDSKTPSSLNPAPSPATTRADLDDEFLADWSVHSRFGAVEGTNGVDRQAASAADGEQRKWFAELLEKHGFSVHRDAIGNQFGLLELVPGAPYVLTGSHMDSQPTAGRFDGAYGVMSSAHACFAVADELRADPSKAKYNLAVINWFNEEGSRFKPSMMGSNVFTGKAELEAALATTDPQGVTVAEALDAIGERGDFTASEIAAYAEIHVQQGRSMEEDGVTIGLVNATWAAHKYEFRVTGEQAHSGSTLMSDRRDALLGAARLVVAARDLVDDFDAGALHTACGEFNVYPNSPVVVASEVGLLLDLRSPSAEVIAAAHDSLMSTVARVREEVGVDIEIVAEHSWDQNPYSEDGVELARSAAEDLGLTSARVMTVAGHDSTNMKDTVPTVMLFVPSVGGVSHSLQEFTKDEDLVSGLHHLTEVVRRLAAGALG</sequence>
<proteinExistence type="inferred from homology"/>
<feature type="binding site" evidence="3">
    <location>
        <position position="409"/>
    </location>
    <ligand>
        <name>Zn(2+)</name>
        <dbReference type="ChEBI" id="CHEBI:29105"/>
        <label>2</label>
    </ligand>
</feature>
<feature type="binding site" evidence="3">
    <location>
        <position position="107"/>
    </location>
    <ligand>
        <name>Zn(2+)</name>
        <dbReference type="ChEBI" id="CHEBI:29105"/>
        <label>1</label>
    </ligand>
</feature>
<comment type="similarity">
    <text evidence="1">Belongs to the peptidase M20 family.</text>
</comment>
<feature type="binding site" evidence="3">
    <location>
        <position position="118"/>
    </location>
    <ligand>
        <name>Zn(2+)</name>
        <dbReference type="ChEBI" id="CHEBI:29105"/>
        <label>2</label>
    </ligand>
</feature>
<dbReference type="RefSeq" id="WP_127362457.1">
    <property type="nucleotide sequence ID" value="NZ_CP025334.1"/>
</dbReference>
<dbReference type="PANTHER" id="PTHR32494:SF5">
    <property type="entry name" value="ALLANTOATE AMIDOHYDROLASE"/>
    <property type="match status" value="1"/>
</dbReference>
<dbReference type="EMBL" id="CP025334">
    <property type="protein sequence ID" value="AZT98901.1"/>
    <property type="molecule type" value="Genomic_DNA"/>
</dbReference>
<dbReference type="SUPFAM" id="SSF55031">
    <property type="entry name" value="Bacterial exopeptidase dimerisation domain"/>
    <property type="match status" value="1"/>
</dbReference>
<dbReference type="InterPro" id="IPR002933">
    <property type="entry name" value="Peptidase_M20"/>
</dbReference>
<keyword evidence="3" id="KW-0479">Metal-binding</keyword>
<dbReference type="NCBIfam" id="NF006772">
    <property type="entry name" value="PRK09290.2-1"/>
    <property type="match status" value="1"/>
</dbReference>
<dbReference type="Proteomes" id="UP000282731">
    <property type="component" value="Chromosome"/>
</dbReference>
<gene>
    <name evidence="5" type="ORF">CXR27_19360</name>
</gene>
<protein>
    <submittedName>
        <fullName evidence="5">Zn-dependent hydrolase</fullName>
    </submittedName>
</protein>
<dbReference type="PANTHER" id="PTHR32494">
    <property type="entry name" value="ALLANTOATE DEIMINASE-RELATED"/>
    <property type="match status" value="1"/>
</dbReference>
<dbReference type="Gene3D" id="3.30.70.360">
    <property type="match status" value="1"/>
</dbReference>
<dbReference type="Pfam" id="PF01546">
    <property type="entry name" value="Peptidase_M20"/>
    <property type="match status" value="1"/>
</dbReference>
<evidence type="ECO:0000256" key="4">
    <source>
        <dbReference type="SAM" id="MobiDB-lite"/>
    </source>
</evidence>
<dbReference type="SUPFAM" id="SSF53187">
    <property type="entry name" value="Zn-dependent exopeptidases"/>
    <property type="match status" value="1"/>
</dbReference>
<evidence type="ECO:0000256" key="1">
    <source>
        <dbReference type="ARBA" id="ARBA00006153"/>
    </source>
</evidence>